<keyword evidence="1" id="KW-0812">Transmembrane</keyword>
<sequence length="140" mass="15537">MIQKAHIENFLRINGIPPDSPDEEIRTALISARWQDDDVEVALLVLRGQTETEDVHVVAARKLFHSDSRVSPKVLSTLLGINIHSKDENVTAYYSKRVVEKEESHTFAILVSALILAAVAVTAAMYLFGAGFFYVSELPV</sequence>
<proteinExistence type="predicted"/>
<feature type="transmembrane region" description="Helical" evidence="1">
    <location>
        <begin position="107"/>
        <end position="135"/>
    </location>
</feature>
<evidence type="ECO:0000313" key="3">
    <source>
        <dbReference type="Proteomes" id="UP000229344"/>
    </source>
</evidence>
<keyword evidence="1" id="KW-1133">Transmembrane helix</keyword>
<name>A0A2H0UD03_9BACT</name>
<gene>
    <name evidence="2" type="ORF">COU16_01595</name>
</gene>
<dbReference type="AlphaFoldDB" id="A0A2H0UD03"/>
<dbReference type="EMBL" id="PFBI01000006">
    <property type="protein sequence ID" value="PIR84272.1"/>
    <property type="molecule type" value="Genomic_DNA"/>
</dbReference>
<reference evidence="3" key="1">
    <citation type="submission" date="2017-09" db="EMBL/GenBank/DDBJ databases">
        <title>Depth-based differentiation of microbial function through sediment-hosted aquifers and enrichment of novel symbionts in the deep terrestrial subsurface.</title>
        <authorList>
            <person name="Probst A.J."/>
            <person name="Ladd B."/>
            <person name="Jarett J.K."/>
            <person name="Geller-Mcgrath D.E."/>
            <person name="Sieber C.M.K."/>
            <person name="Emerson J.B."/>
            <person name="Anantharaman K."/>
            <person name="Thomas B.C."/>
            <person name="Malmstrom R."/>
            <person name="Stieglmeier M."/>
            <person name="Klingl A."/>
            <person name="Woyke T."/>
            <person name="Ryan C.M."/>
            <person name="Banfield J.F."/>
        </authorList>
    </citation>
    <scope>NUCLEOTIDE SEQUENCE [LARGE SCALE GENOMIC DNA]</scope>
</reference>
<evidence type="ECO:0000256" key="1">
    <source>
        <dbReference type="SAM" id="Phobius"/>
    </source>
</evidence>
<comment type="caution">
    <text evidence="2">The sequence shown here is derived from an EMBL/GenBank/DDBJ whole genome shotgun (WGS) entry which is preliminary data.</text>
</comment>
<evidence type="ECO:0000313" key="2">
    <source>
        <dbReference type="EMBL" id="PIR84272.1"/>
    </source>
</evidence>
<dbReference type="Proteomes" id="UP000229344">
    <property type="component" value="Unassembled WGS sequence"/>
</dbReference>
<protein>
    <submittedName>
        <fullName evidence="2">Uncharacterized protein</fullName>
    </submittedName>
</protein>
<keyword evidence="1" id="KW-0472">Membrane</keyword>
<accession>A0A2H0UD03</accession>
<organism evidence="2 3">
    <name type="scientific">Candidatus Kaiserbacteria bacterium CG10_big_fil_rev_8_21_14_0_10_47_16</name>
    <dbReference type="NCBI Taxonomy" id="1974608"/>
    <lineage>
        <taxon>Bacteria</taxon>
        <taxon>Candidatus Kaiseribacteriota</taxon>
    </lineage>
</organism>